<dbReference type="eggNOG" id="COG0258">
    <property type="taxonomic scope" value="Bacteria"/>
</dbReference>
<evidence type="ECO:0000259" key="19">
    <source>
        <dbReference type="SMART" id="SM00482"/>
    </source>
</evidence>
<dbReference type="SUPFAM" id="SSF88723">
    <property type="entry name" value="PIN domain-like"/>
    <property type="match status" value="1"/>
</dbReference>
<evidence type="ECO:0000256" key="10">
    <source>
        <dbReference type="ARBA" id="ARBA00022839"/>
    </source>
</evidence>
<feature type="domain" description="3'-5' exonuclease" evidence="17">
    <location>
        <begin position="343"/>
        <end position="526"/>
    </location>
</feature>
<dbReference type="HOGENOM" id="CLU_004675_0_0_0"/>
<dbReference type="GO" id="GO:0006302">
    <property type="term" value="P:double-strand break repair"/>
    <property type="evidence" value="ECO:0007669"/>
    <property type="project" value="TreeGrafter"/>
</dbReference>
<evidence type="ECO:0000256" key="16">
    <source>
        <dbReference type="RuleBase" id="RU004460"/>
    </source>
</evidence>
<dbReference type="SMART" id="SM00474">
    <property type="entry name" value="35EXOc"/>
    <property type="match status" value="1"/>
</dbReference>
<keyword evidence="8 16" id="KW-0227">DNA damage</keyword>
<keyword evidence="7" id="KW-0540">Nuclease</keyword>
<dbReference type="InterPro" id="IPR002562">
    <property type="entry name" value="3'-5'_exonuclease_dom"/>
</dbReference>
<keyword evidence="4 16" id="KW-0808">Transferase</keyword>
<evidence type="ECO:0000256" key="12">
    <source>
        <dbReference type="ARBA" id="ARBA00023125"/>
    </source>
</evidence>
<dbReference type="STRING" id="765420.OSCT_2132"/>
<dbReference type="InterPro" id="IPR002421">
    <property type="entry name" value="5-3_exonuclease"/>
</dbReference>
<keyword evidence="9 16" id="KW-0378">Hydrolase</keyword>
<dbReference type="EC" id="2.7.7.7" evidence="2 15"/>
<dbReference type="SUPFAM" id="SSF47807">
    <property type="entry name" value="5' to 3' exonuclease, C-terminal subdomain"/>
    <property type="match status" value="1"/>
</dbReference>
<keyword evidence="10 16" id="KW-0269">Exonuclease</keyword>
<dbReference type="Gene3D" id="1.20.1060.10">
    <property type="entry name" value="Taq DNA Polymerase, Chain T, domain 4"/>
    <property type="match status" value="1"/>
</dbReference>
<dbReference type="InterPro" id="IPR019760">
    <property type="entry name" value="DNA-dir_DNA_pol_A_CS"/>
</dbReference>
<evidence type="ECO:0000256" key="7">
    <source>
        <dbReference type="ARBA" id="ARBA00022722"/>
    </source>
</evidence>
<comment type="function">
    <text evidence="16">In addition to polymerase activity, this DNA polymerase exhibits 3'-5' and 5'-3' exonuclease activity.</text>
</comment>
<dbReference type="Pfam" id="PF02739">
    <property type="entry name" value="5_3_exonuc_N"/>
    <property type="match status" value="1"/>
</dbReference>
<dbReference type="PROSITE" id="PS00447">
    <property type="entry name" value="DNA_POLYMERASE_A"/>
    <property type="match status" value="1"/>
</dbReference>
<keyword evidence="21" id="KW-1185">Reference proteome</keyword>
<dbReference type="Pfam" id="PF01612">
    <property type="entry name" value="DNA_pol_A_exo1"/>
    <property type="match status" value="1"/>
</dbReference>
<dbReference type="SUPFAM" id="SSF53098">
    <property type="entry name" value="Ribonuclease H-like"/>
    <property type="match status" value="1"/>
</dbReference>
<dbReference type="Gene3D" id="3.30.420.10">
    <property type="entry name" value="Ribonuclease H-like superfamily/Ribonuclease H"/>
    <property type="match status" value="1"/>
</dbReference>
<feature type="domain" description="5'-3' exonuclease" evidence="18">
    <location>
        <begin position="5"/>
        <end position="267"/>
    </location>
</feature>
<dbReference type="GO" id="GO:0008408">
    <property type="term" value="F:3'-5' exonuclease activity"/>
    <property type="evidence" value="ECO:0007669"/>
    <property type="project" value="UniProtKB-UniRule"/>
</dbReference>
<dbReference type="Pfam" id="PF00476">
    <property type="entry name" value="DNA_pol_A"/>
    <property type="match status" value="1"/>
</dbReference>
<dbReference type="CDD" id="cd06139">
    <property type="entry name" value="DNA_polA_I_Ecoli_like_exo"/>
    <property type="match status" value="1"/>
</dbReference>
<dbReference type="PANTHER" id="PTHR10133:SF27">
    <property type="entry name" value="DNA POLYMERASE NU"/>
    <property type="match status" value="1"/>
</dbReference>
<dbReference type="OrthoDB" id="9806424at2"/>
<evidence type="ECO:0000256" key="3">
    <source>
        <dbReference type="ARBA" id="ARBA00020311"/>
    </source>
</evidence>
<evidence type="ECO:0000256" key="6">
    <source>
        <dbReference type="ARBA" id="ARBA00022705"/>
    </source>
</evidence>
<dbReference type="InterPro" id="IPR043502">
    <property type="entry name" value="DNA/RNA_pol_sf"/>
</dbReference>
<evidence type="ECO:0000256" key="13">
    <source>
        <dbReference type="ARBA" id="ARBA00023204"/>
    </source>
</evidence>
<comment type="similarity">
    <text evidence="1 16">Belongs to the DNA polymerase type-A family.</text>
</comment>
<dbReference type="EMBL" id="ADVR01000092">
    <property type="protein sequence ID" value="EFO80047.1"/>
    <property type="molecule type" value="Genomic_DNA"/>
</dbReference>
<evidence type="ECO:0000256" key="1">
    <source>
        <dbReference type="ARBA" id="ARBA00007705"/>
    </source>
</evidence>
<keyword evidence="11 16" id="KW-0239">DNA-directed DNA polymerase</keyword>
<dbReference type="InterPro" id="IPR029060">
    <property type="entry name" value="PIN-like_dom_sf"/>
</dbReference>
<comment type="caution">
    <text evidence="20">The sequence shown here is derived from an EMBL/GenBank/DDBJ whole genome shotgun (WGS) entry which is preliminary data.</text>
</comment>
<dbReference type="FunFam" id="1.20.1060.10:FF:000001">
    <property type="entry name" value="DNA polymerase I"/>
    <property type="match status" value="1"/>
</dbReference>
<dbReference type="FunFam" id="1.10.150.20:FF:000003">
    <property type="entry name" value="DNA polymerase I"/>
    <property type="match status" value="1"/>
</dbReference>
<dbReference type="SMART" id="SM00482">
    <property type="entry name" value="POLAc"/>
    <property type="match status" value="1"/>
</dbReference>
<evidence type="ECO:0000256" key="15">
    <source>
        <dbReference type="NCBIfam" id="TIGR00593"/>
    </source>
</evidence>
<evidence type="ECO:0000256" key="14">
    <source>
        <dbReference type="ARBA" id="ARBA00049244"/>
    </source>
</evidence>
<keyword evidence="12 16" id="KW-0238">DNA-binding</keyword>
<dbReference type="GO" id="GO:0006261">
    <property type="term" value="P:DNA-templated DNA replication"/>
    <property type="evidence" value="ECO:0007669"/>
    <property type="project" value="UniProtKB-UniRule"/>
</dbReference>
<keyword evidence="6 16" id="KW-0235">DNA replication</keyword>
<dbReference type="PRINTS" id="PR00868">
    <property type="entry name" value="DNAPOLI"/>
</dbReference>
<dbReference type="GO" id="GO:0003677">
    <property type="term" value="F:DNA binding"/>
    <property type="evidence" value="ECO:0007669"/>
    <property type="project" value="UniProtKB-UniRule"/>
</dbReference>
<dbReference type="InterPro" id="IPR018320">
    <property type="entry name" value="DNA_polymerase_1"/>
</dbReference>
<dbReference type="InterPro" id="IPR036397">
    <property type="entry name" value="RNaseH_sf"/>
</dbReference>
<keyword evidence="13 16" id="KW-0234">DNA repair</keyword>
<dbReference type="Gene3D" id="1.10.150.20">
    <property type="entry name" value="5' to 3' exonuclease, C-terminal subdomain"/>
    <property type="match status" value="2"/>
</dbReference>
<evidence type="ECO:0000259" key="17">
    <source>
        <dbReference type="SMART" id="SM00474"/>
    </source>
</evidence>
<dbReference type="AlphaFoldDB" id="E1IFN1"/>
<dbReference type="CDD" id="cd08637">
    <property type="entry name" value="DNA_pol_A_pol_I_C"/>
    <property type="match status" value="1"/>
</dbReference>
<evidence type="ECO:0000256" key="4">
    <source>
        <dbReference type="ARBA" id="ARBA00022679"/>
    </source>
</evidence>
<evidence type="ECO:0000256" key="11">
    <source>
        <dbReference type="ARBA" id="ARBA00022932"/>
    </source>
</evidence>
<dbReference type="Pfam" id="PF01367">
    <property type="entry name" value="5_3_exonuc"/>
    <property type="match status" value="1"/>
</dbReference>
<dbReference type="FunFam" id="3.40.50.1010:FF:000001">
    <property type="entry name" value="DNA polymerase I"/>
    <property type="match status" value="1"/>
</dbReference>
<proteinExistence type="inferred from homology"/>
<dbReference type="NCBIfam" id="NF004397">
    <property type="entry name" value="PRK05755.1"/>
    <property type="match status" value="1"/>
</dbReference>
<name>E1IFN1_9CHLR</name>
<evidence type="ECO:0000256" key="9">
    <source>
        <dbReference type="ARBA" id="ARBA00022801"/>
    </source>
</evidence>
<dbReference type="Proteomes" id="UP000054010">
    <property type="component" value="Unassembled WGS sequence"/>
</dbReference>
<dbReference type="SUPFAM" id="SSF56672">
    <property type="entry name" value="DNA/RNA polymerases"/>
    <property type="match status" value="1"/>
</dbReference>
<dbReference type="CDD" id="cd09859">
    <property type="entry name" value="PIN_53EXO"/>
    <property type="match status" value="1"/>
</dbReference>
<dbReference type="NCBIfam" id="TIGR00593">
    <property type="entry name" value="pola"/>
    <property type="match status" value="1"/>
</dbReference>
<dbReference type="Gene3D" id="3.30.70.370">
    <property type="match status" value="1"/>
</dbReference>
<evidence type="ECO:0000256" key="8">
    <source>
        <dbReference type="ARBA" id="ARBA00022763"/>
    </source>
</evidence>
<sequence>MTHTHRLVLVDGHALAFRAFHALKESNLRSSRGEPTYAVYGFAQILLSMIQEQQPTYVVIAFDVGRTFRDDLYAEYKAGRAETPEEFHPQLVRIQELCRTLNIPIATAEGFEADDVIGTLARLASAEGLETLILTGDTDALQLVNAQVRVILANPYGQKTTTTIYDEAKVRERYQGLGPHQLADLRGLKGDASDNIPGVRGIGEKGAISLLNQFGTVENLFDHLPEVPKRYQKPLDGQREVALFSKKLATIVADVPVQLDLAAAAIHDYDRAAVIRLFQELEFGASSGLIKKLPEPPSPTPLPLFGVELPSSLEDSSAPTQLSFFAAETPAPPVATRSALGEYRSITTSSELADLTQALAAAPGFAFDTEASGLRPFASQLCGISLALSPGSAVYVPCGHSSGAQLSLAEVVAALGPFFADPNKAKYAHNAKFDIEMLLGVGIEVQGLAFDTMIAAALLGKRAGLKDLAFYELQLPDPMTPIEDLIGRGTKQISFAQVPIERATPYAAADADMTLRLVHALEPQLATTPKLHDLYRRLELPLVHVLVQMEQAGIALDKPYIEYLGQRMGTRIAAIEQEIYQIAEGPFNINSSDQLSDILFGKIGLSTEGVERTAKTKKYSITADTLERLRERDTSGICERILEYRRLSKLKSTYVDALPALVNPRTGRVHTTYNQVGAATGRLSSNDPNLQNIPVRTQEGREIRRGFVAAPGHRFIAADYSQIELRVLAYITKDPNLVRAFQEGQDIHAATAAQLFGVAIDQVDKEQRRIAKTVVFGVIYGISAFGLAQRTEMGRSEAQDLINSLFTRFPGIRDYINRTLEQGQTTGVVQTIFGRQRAMPELQSRGPRRAAAEREAINAPIQGTAADIMKIAMIKMARALSERGLRTRLLLQVHDELILEAPEEEVALVAELVREVMAGAYSLAWHDQEGQSHHVPLGVDVEIGPNWEEMG</sequence>
<dbReference type="InterPro" id="IPR020046">
    <property type="entry name" value="5-3_exonucl_a-hlix_arch_N"/>
</dbReference>
<dbReference type="FunFam" id="1.10.150.20:FF:000002">
    <property type="entry name" value="DNA polymerase I"/>
    <property type="match status" value="1"/>
</dbReference>
<organism evidence="20 21">
    <name type="scientific">Oscillochloris trichoides DG-6</name>
    <dbReference type="NCBI Taxonomy" id="765420"/>
    <lineage>
        <taxon>Bacteria</taxon>
        <taxon>Bacillati</taxon>
        <taxon>Chloroflexota</taxon>
        <taxon>Chloroflexia</taxon>
        <taxon>Chloroflexales</taxon>
        <taxon>Chloroflexineae</taxon>
        <taxon>Oscillochloridaceae</taxon>
        <taxon>Oscillochloris</taxon>
    </lineage>
</organism>
<dbReference type="InterPro" id="IPR001098">
    <property type="entry name" value="DNA-dir_DNA_pol_A_palm_dom"/>
</dbReference>
<feature type="domain" description="DNA-directed DNA polymerase family A palm" evidence="19">
    <location>
        <begin position="700"/>
        <end position="905"/>
    </location>
</feature>
<accession>E1IFN1</accession>
<gene>
    <name evidence="16" type="primary">polA</name>
    <name evidence="20" type="ORF">OSCT_2132</name>
</gene>
<dbReference type="InterPro" id="IPR012337">
    <property type="entry name" value="RNaseH-like_sf"/>
</dbReference>
<evidence type="ECO:0000313" key="20">
    <source>
        <dbReference type="EMBL" id="EFO80047.1"/>
    </source>
</evidence>
<dbReference type="InterPro" id="IPR008918">
    <property type="entry name" value="HhH2"/>
</dbReference>
<dbReference type="PANTHER" id="PTHR10133">
    <property type="entry name" value="DNA POLYMERASE I"/>
    <property type="match status" value="1"/>
</dbReference>
<evidence type="ECO:0000256" key="5">
    <source>
        <dbReference type="ARBA" id="ARBA00022695"/>
    </source>
</evidence>
<keyword evidence="5 16" id="KW-0548">Nucleotidyltransferase</keyword>
<dbReference type="GO" id="GO:0008409">
    <property type="term" value="F:5'-3' exonuclease activity"/>
    <property type="evidence" value="ECO:0007669"/>
    <property type="project" value="UniProtKB-UniRule"/>
</dbReference>
<dbReference type="CDD" id="cd09898">
    <property type="entry name" value="H3TH_53EXO"/>
    <property type="match status" value="1"/>
</dbReference>
<evidence type="ECO:0000259" key="18">
    <source>
        <dbReference type="SMART" id="SM00475"/>
    </source>
</evidence>
<protein>
    <recommendedName>
        <fullName evidence="3 15">DNA polymerase I</fullName>
        <ecNumber evidence="2 15">2.7.7.7</ecNumber>
    </recommendedName>
</protein>
<dbReference type="SMART" id="SM00279">
    <property type="entry name" value="HhH2"/>
    <property type="match status" value="1"/>
</dbReference>
<comment type="catalytic activity">
    <reaction evidence="14 16">
        <text>DNA(n) + a 2'-deoxyribonucleoside 5'-triphosphate = DNA(n+1) + diphosphate</text>
        <dbReference type="Rhea" id="RHEA:22508"/>
        <dbReference type="Rhea" id="RHEA-COMP:17339"/>
        <dbReference type="Rhea" id="RHEA-COMP:17340"/>
        <dbReference type="ChEBI" id="CHEBI:33019"/>
        <dbReference type="ChEBI" id="CHEBI:61560"/>
        <dbReference type="ChEBI" id="CHEBI:173112"/>
        <dbReference type="EC" id="2.7.7.7"/>
    </reaction>
</comment>
<reference evidence="20 21" key="1">
    <citation type="journal article" date="2011" name="J. Bacteriol.">
        <title>Draft genome sequence of the anoxygenic filamentous phototrophic bacterium Oscillochloris trichoides subsp. DG-6.</title>
        <authorList>
            <person name="Kuznetsov B.B."/>
            <person name="Ivanovsky R.N."/>
            <person name="Keppen O.I."/>
            <person name="Sukhacheva M.V."/>
            <person name="Bumazhkin B.K."/>
            <person name="Patutina E.O."/>
            <person name="Beletsky A.V."/>
            <person name="Mardanov A.V."/>
            <person name="Baslerov R.V."/>
            <person name="Panteleeva A.N."/>
            <person name="Kolganova T.V."/>
            <person name="Ravin N.V."/>
            <person name="Skryabin K.G."/>
        </authorList>
    </citation>
    <scope>NUCLEOTIDE SEQUENCE [LARGE SCALE GENOMIC DNA]</scope>
    <source>
        <strain evidence="20 21">DG-6</strain>
    </source>
</reference>
<dbReference type="GO" id="GO:0003887">
    <property type="term" value="F:DNA-directed DNA polymerase activity"/>
    <property type="evidence" value="ECO:0007669"/>
    <property type="project" value="UniProtKB-UniRule"/>
</dbReference>
<dbReference type="InterPro" id="IPR036279">
    <property type="entry name" value="5-3_exonuclease_C_sf"/>
</dbReference>
<dbReference type="InterPro" id="IPR002298">
    <property type="entry name" value="DNA_polymerase_A"/>
</dbReference>
<dbReference type="eggNOG" id="COG0749">
    <property type="taxonomic scope" value="Bacteria"/>
</dbReference>
<dbReference type="InterPro" id="IPR020045">
    <property type="entry name" value="DNA_polI_H3TH"/>
</dbReference>
<dbReference type="SMART" id="SM00475">
    <property type="entry name" value="53EXOc"/>
    <property type="match status" value="1"/>
</dbReference>
<evidence type="ECO:0000256" key="2">
    <source>
        <dbReference type="ARBA" id="ARBA00012417"/>
    </source>
</evidence>
<dbReference type="Gene3D" id="3.40.50.1010">
    <property type="entry name" value="5'-nuclease"/>
    <property type="match status" value="1"/>
</dbReference>
<evidence type="ECO:0000313" key="21">
    <source>
        <dbReference type="Proteomes" id="UP000054010"/>
    </source>
</evidence>